<dbReference type="KEGG" id="nha:Nham_2175"/>
<keyword evidence="4" id="KW-1185">Reference proteome</keyword>
<reference evidence="3 4" key="1">
    <citation type="submission" date="2006-03" db="EMBL/GenBank/DDBJ databases">
        <title>Complete sequence of chromosome of Nitrobacter hamburgensis X14.</title>
        <authorList>
            <consortium name="US DOE Joint Genome Institute"/>
            <person name="Copeland A."/>
            <person name="Lucas S."/>
            <person name="Lapidus A."/>
            <person name="Barry K."/>
            <person name="Detter J.C."/>
            <person name="Glavina del Rio T."/>
            <person name="Hammon N."/>
            <person name="Israni S."/>
            <person name="Dalin E."/>
            <person name="Tice H."/>
            <person name="Pitluck S."/>
            <person name="Chain P."/>
            <person name="Malfatti S."/>
            <person name="Shin M."/>
            <person name="Vergez L."/>
            <person name="Schmutz J."/>
            <person name="Larimer F."/>
            <person name="Land M."/>
            <person name="Hauser L."/>
            <person name="Kyrpides N."/>
            <person name="Ivanova N."/>
            <person name="Ward B."/>
            <person name="Arp D."/>
            <person name="Klotz M."/>
            <person name="Stein L."/>
            <person name="O'Mullan G."/>
            <person name="Starkenburg S."/>
            <person name="Sayavedra L."/>
            <person name="Poret-Peterson A.T."/>
            <person name="Gentry M.E."/>
            <person name="Bruce D."/>
            <person name="Richardson P."/>
        </authorList>
    </citation>
    <scope>NUCLEOTIDE SEQUENCE [LARGE SCALE GENOMIC DNA]</scope>
    <source>
        <strain evidence="4">DSM 10229 / NCIMB 13809 / X14</strain>
    </source>
</reference>
<organism evidence="3 4">
    <name type="scientific">Nitrobacter hamburgensis (strain DSM 10229 / NCIMB 13809 / X14)</name>
    <dbReference type="NCBI Taxonomy" id="323097"/>
    <lineage>
        <taxon>Bacteria</taxon>
        <taxon>Pseudomonadati</taxon>
        <taxon>Pseudomonadota</taxon>
        <taxon>Alphaproteobacteria</taxon>
        <taxon>Hyphomicrobiales</taxon>
        <taxon>Nitrobacteraceae</taxon>
        <taxon>Nitrobacter</taxon>
    </lineage>
</organism>
<feature type="region of interest" description="Disordered" evidence="1">
    <location>
        <begin position="99"/>
        <end position="161"/>
    </location>
</feature>
<dbReference type="Proteomes" id="UP000001953">
    <property type="component" value="Chromosome"/>
</dbReference>
<evidence type="ECO:0000256" key="2">
    <source>
        <dbReference type="SAM" id="SignalP"/>
    </source>
</evidence>
<dbReference type="AlphaFoldDB" id="Q1QLC9"/>
<feature type="compositionally biased region" description="Gly residues" evidence="1">
    <location>
        <begin position="107"/>
        <end position="118"/>
    </location>
</feature>
<proteinExistence type="predicted"/>
<evidence type="ECO:0000313" key="4">
    <source>
        <dbReference type="Proteomes" id="UP000001953"/>
    </source>
</evidence>
<accession>Q1QLC9</accession>
<evidence type="ECO:0000256" key="1">
    <source>
        <dbReference type="SAM" id="MobiDB-lite"/>
    </source>
</evidence>
<gene>
    <name evidence="3" type="ordered locus">Nham_2175</name>
</gene>
<dbReference type="STRING" id="323097.Nham_2175"/>
<evidence type="ECO:0000313" key="3">
    <source>
        <dbReference type="EMBL" id="ABE62968.1"/>
    </source>
</evidence>
<feature type="compositionally biased region" description="Gly residues" evidence="1">
    <location>
        <begin position="137"/>
        <end position="161"/>
    </location>
</feature>
<evidence type="ECO:0008006" key="5">
    <source>
        <dbReference type="Google" id="ProtNLM"/>
    </source>
</evidence>
<sequence length="161" mass="16150">MPASATEIRMKKIALATSLALGAALLATPASALPASGPTSMPSPSAIQPVQFFYGGRNYCWYDNGWRGPGFYWCGYAFRRGMGWGGGAGWHGWHRGGQHFGGHRGGPRPGIHRGGPGRSGMHHGGGRGHGGGHHGGGHGGGGHGGGHGGGGHGGGGHGGRH</sequence>
<protein>
    <recommendedName>
        <fullName evidence="5">Glycine-rich protein</fullName>
    </recommendedName>
</protein>
<feature type="chain" id="PRO_5004195948" description="Glycine-rich protein" evidence="2">
    <location>
        <begin position="33"/>
        <end position="161"/>
    </location>
</feature>
<dbReference type="EMBL" id="CP000319">
    <property type="protein sequence ID" value="ABE62968.1"/>
    <property type="molecule type" value="Genomic_DNA"/>
</dbReference>
<keyword evidence="2" id="KW-0732">Signal</keyword>
<dbReference type="eggNOG" id="ENOG5032V3I">
    <property type="taxonomic scope" value="Bacteria"/>
</dbReference>
<feature type="signal peptide" evidence="2">
    <location>
        <begin position="1"/>
        <end position="32"/>
    </location>
</feature>
<dbReference type="HOGENOM" id="CLU_134359_0_0_5"/>
<name>Q1QLC9_NITHX</name>
<feature type="compositionally biased region" description="Basic residues" evidence="1">
    <location>
        <begin position="120"/>
        <end position="136"/>
    </location>
</feature>